<keyword evidence="1" id="KW-0472">Membrane</keyword>
<sequence>MPSIAHVDSTSSHLSSDIAFVAMAEEPVGLTLTREELEETLGVFFLGYVLSSVIYGFNFFQTWRYSSRFSSDPLLLRTFVATVCILDLATVALTSHALYIYLIELFPKTVGLVNMTVTLRMEILLAVVSTFLVQSYYAYRLWFEHKKNSVAMVLEILSLGALALGIAGVFQEPTFDVLGLLHVRLQITFRHFLVLLAGLLLAIMQWRLPVQRFSSSVDGEKQDWFDKLVLCVITRFGMVNVVQLGYLIIFVILPRTAFWLPFHLCAQKLYVNSFLNEYDFPLIENPWLNGIFLG</sequence>
<gene>
    <name evidence="2" type="ORF">P691DRAFT_192130</name>
</gene>
<dbReference type="OrthoDB" id="3046149at2759"/>
<feature type="transmembrane region" description="Helical" evidence="1">
    <location>
        <begin position="228"/>
        <end position="253"/>
    </location>
</feature>
<feature type="transmembrane region" description="Helical" evidence="1">
    <location>
        <begin position="80"/>
        <end position="103"/>
    </location>
</feature>
<dbReference type="PANTHER" id="PTHR40465:SF1">
    <property type="entry name" value="DUF6534 DOMAIN-CONTAINING PROTEIN"/>
    <property type="match status" value="1"/>
</dbReference>
<accession>A0A9P5XPU9</accession>
<keyword evidence="3" id="KW-1185">Reference proteome</keyword>
<evidence type="ECO:0000313" key="2">
    <source>
        <dbReference type="EMBL" id="KAF9454725.1"/>
    </source>
</evidence>
<keyword evidence="1" id="KW-0812">Transmembrane</keyword>
<dbReference type="AlphaFoldDB" id="A0A9P5XPU9"/>
<protein>
    <submittedName>
        <fullName evidence="2">Uncharacterized protein</fullName>
    </submittedName>
</protein>
<feature type="transmembrane region" description="Helical" evidence="1">
    <location>
        <begin position="41"/>
        <end position="60"/>
    </location>
</feature>
<evidence type="ECO:0000256" key="1">
    <source>
        <dbReference type="SAM" id="Phobius"/>
    </source>
</evidence>
<dbReference type="PANTHER" id="PTHR40465">
    <property type="entry name" value="CHROMOSOME 1, WHOLE GENOME SHOTGUN SEQUENCE"/>
    <property type="match status" value="1"/>
</dbReference>
<evidence type="ECO:0000313" key="3">
    <source>
        <dbReference type="Proteomes" id="UP000807342"/>
    </source>
</evidence>
<dbReference type="EMBL" id="MU151052">
    <property type="protein sequence ID" value="KAF9454725.1"/>
    <property type="molecule type" value="Genomic_DNA"/>
</dbReference>
<keyword evidence="1" id="KW-1133">Transmembrane helix</keyword>
<reference evidence="2" key="1">
    <citation type="submission" date="2020-11" db="EMBL/GenBank/DDBJ databases">
        <authorList>
            <consortium name="DOE Joint Genome Institute"/>
            <person name="Ahrendt S."/>
            <person name="Riley R."/>
            <person name="Andreopoulos W."/>
            <person name="Labutti K."/>
            <person name="Pangilinan J."/>
            <person name="Ruiz-Duenas F.J."/>
            <person name="Barrasa J.M."/>
            <person name="Sanchez-Garcia M."/>
            <person name="Camarero S."/>
            <person name="Miyauchi S."/>
            <person name="Serrano A."/>
            <person name="Linde D."/>
            <person name="Babiker R."/>
            <person name="Drula E."/>
            <person name="Ayuso-Fernandez I."/>
            <person name="Pacheco R."/>
            <person name="Padilla G."/>
            <person name="Ferreira P."/>
            <person name="Barriuso J."/>
            <person name="Kellner H."/>
            <person name="Castanera R."/>
            <person name="Alfaro M."/>
            <person name="Ramirez L."/>
            <person name="Pisabarro A.G."/>
            <person name="Kuo A."/>
            <person name="Tritt A."/>
            <person name="Lipzen A."/>
            <person name="He G."/>
            <person name="Yan M."/>
            <person name="Ng V."/>
            <person name="Cullen D."/>
            <person name="Martin F."/>
            <person name="Rosso M.-N."/>
            <person name="Henrissat B."/>
            <person name="Hibbett D."/>
            <person name="Martinez A.T."/>
            <person name="Grigoriev I.V."/>
        </authorList>
    </citation>
    <scope>NUCLEOTIDE SEQUENCE</scope>
    <source>
        <strain evidence="2">MF-IS2</strain>
    </source>
</reference>
<dbReference type="Proteomes" id="UP000807342">
    <property type="component" value="Unassembled WGS sequence"/>
</dbReference>
<organism evidence="2 3">
    <name type="scientific">Macrolepiota fuliginosa MF-IS2</name>
    <dbReference type="NCBI Taxonomy" id="1400762"/>
    <lineage>
        <taxon>Eukaryota</taxon>
        <taxon>Fungi</taxon>
        <taxon>Dikarya</taxon>
        <taxon>Basidiomycota</taxon>
        <taxon>Agaricomycotina</taxon>
        <taxon>Agaricomycetes</taxon>
        <taxon>Agaricomycetidae</taxon>
        <taxon>Agaricales</taxon>
        <taxon>Agaricineae</taxon>
        <taxon>Agaricaceae</taxon>
        <taxon>Macrolepiota</taxon>
    </lineage>
</organism>
<feature type="transmembrane region" description="Helical" evidence="1">
    <location>
        <begin position="123"/>
        <end position="139"/>
    </location>
</feature>
<feature type="transmembrane region" description="Helical" evidence="1">
    <location>
        <begin position="190"/>
        <end position="208"/>
    </location>
</feature>
<comment type="caution">
    <text evidence="2">The sequence shown here is derived from an EMBL/GenBank/DDBJ whole genome shotgun (WGS) entry which is preliminary data.</text>
</comment>
<feature type="transmembrane region" description="Helical" evidence="1">
    <location>
        <begin position="151"/>
        <end position="170"/>
    </location>
</feature>
<name>A0A9P5XPU9_9AGAR</name>
<proteinExistence type="predicted"/>